<name>A0A3L8RTU2_CHLGU</name>
<organism evidence="2 3">
    <name type="scientific">Chloebia gouldiae</name>
    <name type="common">Gouldian finch</name>
    <name type="synonym">Erythrura gouldiae</name>
    <dbReference type="NCBI Taxonomy" id="44316"/>
    <lineage>
        <taxon>Eukaryota</taxon>
        <taxon>Metazoa</taxon>
        <taxon>Chordata</taxon>
        <taxon>Craniata</taxon>
        <taxon>Vertebrata</taxon>
        <taxon>Euteleostomi</taxon>
        <taxon>Archelosauria</taxon>
        <taxon>Archosauria</taxon>
        <taxon>Dinosauria</taxon>
        <taxon>Saurischia</taxon>
        <taxon>Theropoda</taxon>
        <taxon>Coelurosauria</taxon>
        <taxon>Aves</taxon>
        <taxon>Neognathae</taxon>
        <taxon>Neoaves</taxon>
        <taxon>Telluraves</taxon>
        <taxon>Australaves</taxon>
        <taxon>Passeriformes</taxon>
        <taxon>Passeroidea</taxon>
        <taxon>Passeridae</taxon>
        <taxon>Chloebia</taxon>
    </lineage>
</organism>
<evidence type="ECO:0000313" key="3">
    <source>
        <dbReference type="Proteomes" id="UP000276834"/>
    </source>
</evidence>
<feature type="compositionally biased region" description="Low complexity" evidence="1">
    <location>
        <begin position="192"/>
        <end position="203"/>
    </location>
</feature>
<evidence type="ECO:0000256" key="1">
    <source>
        <dbReference type="SAM" id="MobiDB-lite"/>
    </source>
</evidence>
<gene>
    <name evidence="2" type="ORF">DV515_00016458</name>
</gene>
<protein>
    <submittedName>
        <fullName evidence="2">Uncharacterized protein</fullName>
    </submittedName>
</protein>
<feature type="region of interest" description="Disordered" evidence="1">
    <location>
        <begin position="339"/>
        <end position="362"/>
    </location>
</feature>
<proteinExistence type="predicted"/>
<feature type="region of interest" description="Disordered" evidence="1">
    <location>
        <begin position="497"/>
        <end position="528"/>
    </location>
</feature>
<sequence>MLWVGRGLKAHLGHLPLSQVAPSLVQPGLGHFQGCGNALAQGAQSSCGCPWIPGSAQGQAGQGLEQPGMVKGVGQGKGAAGPALGRRGSCPLFLQEETSCRQGVGECQSPWPLEGCLRHKPEPQPASAMCSTLKIAVVREEMQKFGQTPHKQGMERAAVLPQLQRTGWGGRDLESSSLHCHAGGVLQQHQFPAGSQPGSLPSPGGHGQGSSALMWFGTAPAVPGESQAVGRAVPHALRKFGHWERKGSRSGGHGLCGAVWSVEGLGLVSGHDPNELFCRRQLDEEGWAEVRKKLREFTLNTQVKAKLISHPQAEMCCLSSCPGAAPGCRGKLPWIERDTQGSSRTAPGLHRHPNNPTLGIPRNTPGLCPFPGDRSPWSLAVALASALQAMLAGFTVPVTTARTAAPCHSCPRIRTTFWHLCNKLELVAALCWHCWAISSPGGRHGGAAGGPGKGIEMGKGLEHQEGLRELGGGPQPGEKEARGDLVALHNSLMEGTAGGVLSSAPREQGQEEREQLQAAQSSDGVTTPEGIYKTCGCGTWGHGLVVALAVPG</sequence>
<reference evidence="2 3" key="1">
    <citation type="journal article" date="2018" name="Proc. R. Soc. B">
        <title>A non-coding region near Follistatin controls head colour polymorphism in the Gouldian finch.</title>
        <authorList>
            <person name="Toomey M.B."/>
            <person name="Marques C.I."/>
            <person name="Andrade P."/>
            <person name="Araujo P.M."/>
            <person name="Sabatino S."/>
            <person name="Gazda M.A."/>
            <person name="Afonso S."/>
            <person name="Lopes R.J."/>
            <person name="Corbo J.C."/>
            <person name="Carneiro M."/>
        </authorList>
    </citation>
    <scope>NUCLEOTIDE SEQUENCE [LARGE SCALE GENOMIC DNA]</scope>
    <source>
        <strain evidence="2">Red01</strain>
        <tissue evidence="2">Muscle</tissue>
    </source>
</reference>
<comment type="caution">
    <text evidence="2">The sequence shown here is derived from an EMBL/GenBank/DDBJ whole genome shotgun (WGS) entry which is preliminary data.</text>
</comment>
<dbReference type="EMBL" id="QUSF01000320">
    <property type="protein sequence ID" value="RLV83453.1"/>
    <property type="molecule type" value="Genomic_DNA"/>
</dbReference>
<dbReference type="AlphaFoldDB" id="A0A3L8RTU2"/>
<keyword evidence="3" id="KW-1185">Reference proteome</keyword>
<accession>A0A3L8RTU2</accession>
<evidence type="ECO:0000313" key="2">
    <source>
        <dbReference type="EMBL" id="RLV83453.1"/>
    </source>
</evidence>
<feature type="region of interest" description="Disordered" evidence="1">
    <location>
        <begin position="189"/>
        <end position="209"/>
    </location>
</feature>
<dbReference type="Proteomes" id="UP000276834">
    <property type="component" value="Unassembled WGS sequence"/>
</dbReference>